<evidence type="ECO:0000256" key="1">
    <source>
        <dbReference type="SAM" id="MobiDB-lite"/>
    </source>
</evidence>
<dbReference type="AlphaFoldDB" id="A0A1G6ZZQ2"/>
<dbReference type="EMBL" id="JAWNFU010000001">
    <property type="protein sequence ID" value="MDY5152748.1"/>
    <property type="molecule type" value="Genomic_DNA"/>
</dbReference>
<dbReference type="Proteomes" id="UP000182744">
    <property type="component" value="Unassembled WGS sequence"/>
</dbReference>
<name>A0A1G6ZZQ2_9ACTO</name>
<dbReference type="NCBIfam" id="TIGR01907">
    <property type="entry name" value="casE_Cse3"/>
    <property type="match status" value="1"/>
</dbReference>
<dbReference type="RefSeq" id="WP_074660896.1">
    <property type="nucleotide sequence ID" value="NZ_FNAU01000002.1"/>
</dbReference>
<reference evidence="4" key="1">
    <citation type="submission" date="2016-10" db="EMBL/GenBank/DDBJ databases">
        <authorList>
            <person name="Varghese N."/>
        </authorList>
    </citation>
    <scope>NUCLEOTIDE SEQUENCE [LARGE SCALE GENOMIC DNA]</scope>
    <source>
        <strain evidence="4">DSM 20639</strain>
    </source>
</reference>
<proteinExistence type="predicted"/>
<reference evidence="2" key="3">
    <citation type="submission" date="2023-10" db="EMBL/GenBank/DDBJ databases">
        <title>Whole Genome based description of the genera Actinobaculum and Actinotignum reveals a complex phylogenetic relationship within the species included in the genus Actinotignum.</title>
        <authorList>
            <person name="Jensen C.S."/>
            <person name="Dargis R."/>
            <person name="Kemp M."/>
            <person name="Christensen J.J."/>
        </authorList>
    </citation>
    <scope>NUCLEOTIDE SEQUENCE</scope>
    <source>
        <strain evidence="2">Actinobaculum_suis_CCUG19206T</strain>
    </source>
</reference>
<keyword evidence="4" id="KW-1185">Reference proteome</keyword>
<dbReference type="Gene3D" id="3.30.70.1210">
    <property type="entry name" value="Crispr-associated protein, domain 2"/>
    <property type="match status" value="1"/>
</dbReference>
<dbReference type="Gene3D" id="3.30.70.1200">
    <property type="entry name" value="Crispr-associated protein, domain 1"/>
    <property type="match status" value="1"/>
</dbReference>
<dbReference type="Proteomes" id="UP001273799">
    <property type="component" value="Unassembled WGS sequence"/>
</dbReference>
<organism evidence="3 4">
    <name type="scientific">Actinobaculum suis</name>
    <dbReference type="NCBI Taxonomy" id="1657"/>
    <lineage>
        <taxon>Bacteria</taxon>
        <taxon>Bacillati</taxon>
        <taxon>Actinomycetota</taxon>
        <taxon>Actinomycetes</taxon>
        <taxon>Actinomycetales</taxon>
        <taxon>Actinomycetaceae</taxon>
        <taxon>Actinobaculum</taxon>
    </lineage>
</organism>
<evidence type="ECO:0000313" key="2">
    <source>
        <dbReference type="EMBL" id="MDY5152748.1"/>
    </source>
</evidence>
<evidence type="ECO:0000313" key="3">
    <source>
        <dbReference type="EMBL" id="SDE08154.1"/>
    </source>
</evidence>
<sequence length="245" mass="26876">MSERVYLAKYPLHEALAQEAEHKPQNGWNPNDPKFRHRAVMSLFGDLTDSETEADAQSGTSARRAAAGVLFRVDKLPGQPPFFLVQAQLRPEERQGLEVKQIELSEYPVGQVLGFRIAINAIRRQKGPESYTRSGKKRGGTKAVPVPFDGDTEAPEGISRMTPWLESRFVGALTGVEIINHQREVLGTDRAGRNLRGGSGRVVQVDTVDGVARVADPEQLLQLQLQGIGRAKSYGCGLLTVRPLA</sequence>
<feature type="region of interest" description="Disordered" evidence="1">
    <location>
        <begin position="128"/>
        <end position="157"/>
    </location>
</feature>
<gene>
    <name evidence="2" type="primary">cas6e</name>
    <name evidence="2" type="ORF">R6G71_01590</name>
    <name evidence="3" type="ORF">SAMN05421878_10214</name>
</gene>
<dbReference type="SUPFAM" id="SSF117987">
    <property type="entry name" value="CRISPR-associated protein"/>
    <property type="match status" value="2"/>
</dbReference>
<dbReference type="SMART" id="SM01101">
    <property type="entry name" value="CRISPR_assoc"/>
    <property type="match status" value="1"/>
</dbReference>
<dbReference type="InterPro" id="IPR010179">
    <property type="entry name" value="CRISPR-assoc_prot_Cse3"/>
</dbReference>
<dbReference type="Pfam" id="PF08798">
    <property type="entry name" value="CRISPR_assoc"/>
    <property type="match status" value="1"/>
</dbReference>
<reference evidence="3" key="2">
    <citation type="submission" date="2016-10" db="EMBL/GenBank/DDBJ databases">
        <authorList>
            <person name="de Groot N.N."/>
        </authorList>
    </citation>
    <scope>NUCLEOTIDE SEQUENCE [LARGE SCALE GENOMIC DNA]</scope>
    <source>
        <strain evidence="3">DSM 20639</strain>
    </source>
</reference>
<protein>
    <submittedName>
        <fullName evidence="3">CRISPR system Cascade subunit CasE</fullName>
    </submittedName>
    <submittedName>
        <fullName evidence="2">Type I-E CRISPR-associated protein Cas6/Cse3/CasE</fullName>
    </submittedName>
</protein>
<evidence type="ECO:0000313" key="4">
    <source>
        <dbReference type="Proteomes" id="UP000182744"/>
    </source>
</evidence>
<accession>A0A1G6ZZQ2</accession>
<dbReference type="EMBL" id="FNAU01000002">
    <property type="protein sequence ID" value="SDE08154.1"/>
    <property type="molecule type" value="Genomic_DNA"/>
</dbReference>